<dbReference type="SUPFAM" id="SSF52009">
    <property type="entry name" value="Phosphohistidine domain"/>
    <property type="match status" value="1"/>
</dbReference>
<dbReference type="InterPro" id="IPR036637">
    <property type="entry name" value="Phosphohistidine_dom_sf"/>
</dbReference>
<organism evidence="3 4">
    <name type="scientific">Streptomyces virginiae</name>
    <name type="common">Streptomyces cinnamonensis</name>
    <dbReference type="NCBI Taxonomy" id="1961"/>
    <lineage>
        <taxon>Bacteria</taxon>
        <taxon>Bacillati</taxon>
        <taxon>Actinomycetota</taxon>
        <taxon>Actinomycetes</taxon>
        <taxon>Kitasatosporales</taxon>
        <taxon>Streptomycetaceae</taxon>
        <taxon>Streptomyces</taxon>
    </lineage>
</organism>
<protein>
    <submittedName>
        <fullName evidence="3">PEP-utilizing enzyme</fullName>
    </submittedName>
</protein>
<dbReference type="InterPro" id="IPR008279">
    <property type="entry name" value="PEP-util_enz_mobile_dom"/>
</dbReference>
<dbReference type="NCBIfam" id="NF004508">
    <property type="entry name" value="PRK05849.1"/>
    <property type="match status" value="1"/>
</dbReference>
<dbReference type="Pfam" id="PF01326">
    <property type="entry name" value="PPDK_N"/>
    <property type="match status" value="1"/>
</dbReference>
<dbReference type="SUPFAM" id="SSF56059">
    <property type="entry name" value="Glutathione synthetase ATP-binding domain-like"/>
    <property type="match status" value="1"/>
</dbReference>
<proteinExistence type="predicted"/>
<accession>A0ABZ1TU60</accession>
<dbReference type="EMBL" id="CP108090">
    <property type="protein sequence ID" value="WUQ18084.1"/>
    <property type="molecule type" value="Genomic_DNA"/>
</dbReference>
<name>A0ABZ1TU60_STRVG</name>
<dbReference type="Pfam" id="PF00391">
    <property type="entry name" value="PEP-utilizers"/>
    <property type="match status" value="1"/>
</dbReference>
<reference evidence="3" key="1">
    <citation type="submission" date="2022-10" db="EMBL/GenBank/DDBJ databases">
        <title>The complete genomes of actinobacterial strains from the NBC collection.</title>
        <authorList>
            <person name="Joergensen T.S."/>
            <person name="Alvarez Arevalo M."/>
            <person name="Sterndorff E.B."/>
            <person name="Faurdal D."/>
            <person name="Vuksanovic O."/>
            <person name="Mourched A.-S."/>
            <person name="Charusanti P."/>
            <person name="Shaw S."/>
            <person name="Blin K."/>
            <person name="Weber T."/>
        </authorList>
    </citation>
    <scope>NUCLEOTIDE SEQUENCE</scope>
    <source>
        <strain evidence="3">NBC_00248</strain>
    </source>
</reference>
<dbReference type="RefSeq" id="WP_328966060.1">
    <property type="nucleotide sequence ID" value="NZ_CP108090.1"/>
</dbReference>
<dbReference type="PANTHER" id="PTHR43615:SF1">
    <property type="entry name" value="PPDK_N DOMAIN-CONTAINING PROTEIN"/>
    <property type="match status" value="1"/>
</dbReference>
<dbReference type="PANTHER" id="PTHR43615">
    <property type="entry name" value="PHOSPHOENOLPYRUVATE SYNTHASE-RELATED"/>
    <property type="match status" value="1"/>
</dbReference>
<dbReference type="InterPro" id="IPR051549">
    <property type="entry name" value="PEP_Utilizing_Enz"/>
</dbReference>
<dbReference type="Gene3D" id="3.50.30.10">
    <property type="entry name" value="Phosphohistidine domain"/>
    <property type="match status" value="1"/>
</dbReference>
<evidence type="ECO:0000313" key="4">
    <source>
        <dbReference type="Proteomes" id="UP001432039"/>
    </source>
</evidence>
<evidence type="ECO:0000259" key="1">
    <source>
        <dbReference type="Pfam" id="PF00391"/>
    </source>
</evidence>
<sequence length="1011" mass="109714">MFRPDPALDPFSLNTHVVGSALCCPHCRRRNLMNHESTKLSVASNGADNTGETTQIDLLARRIGPAAAPAGALHDHDSSAKDATTGFPPAKQVAVILPRPARTAGPWSDNDRLASVLTELVGTRVRVVELQDTDTDLRSLPDRTAFASVLWCQLRALPTAECSRALLDDQGIRVWTGEEADEGAAYSFGHLALRAHAACIVNCPPRAQATMIETVRHLIEEHHVPFHGREHGLVPLTDGDQRARLLLGGKDVSLRRLAPVLPEVHVDRGHTLTWTAWQDNRAAALRDIRRVYGTSPVIVRSCAVAEDSWERSAAGEYDSVPVTGGGDTLLAQAITKVFASYPAPDAANKVLVQRFLQPVLAAAVVTTRTLSGASYYVAALDSTSGRTDMVTSGTGDHVDTWYVHRDSLERVLENPSAHGLPDFAARVLGAAAQTEDAAGTNRLDTELAITEDGVHLLQVRPLAAGRGRTTDDAQITAILSAARRTVEDMSISDNRLLGDRPALSCMADWNPAEMLGRRPRPLSISLYRHFITDLSWARQRKEYGYRDLRGVPLMHTLAGHPYIDVRASLASFLPADLGEKQAREVLQAQIARLSQDPDSHDKIEFEIAATCWTPDLSQRTSYLTQSGVGQTTLDNLHDHLLRITRTGIVRLTGDMNDLAQLGLPTEKDTHPSRLEATLERTRRAGQVFAHLARAGFVAVDLLRSLREAGQADRYDDWMRGLGTVTTRMQRDAAEVAAGRLSWETFVDRNRWIRPGTYDLTVPSYGQDPEGYLRPLLDQPYHVEPLCGAPWSPELSHQVAGVLEPLGIDADGAEDFFRKAITAREHGKAVYAAWVSASLETIATLGGTAGLSRDDITHLTIADLLTTPSDTWPATVLRRRAIGAAEAQVELPEVITDTGDLHCFRRGSGRTNFIGTGRVDGRVHAAPAPASPPESGSIIVIESADPGYDWIFAHRPGALVTAYGGANSHMAIRCAELGIPAAIGAGPQSHAACAVADRLVVDCDARRLEVIR</sequence>
<feature type="domain" description="PEP-utilising enzyme mobile" evidence="1">
    <location>
        <begin position="933"/>
        <end position="1003"/>
    </location>
</feature>
<evidence type="ECO:0000259" key="2">
    <source>
        <dbReference type="Pfam" id="PF01326"/>
    </source>
</evidence>
<dbReference type="Proteomes" id="UP001432039">
    <property type="component" value="Chromosome"/>
</dbReference>
<dbReference type="InterPro" id="IPR013815">
    <property type="entry name" value="ATP_grasp_subdomain_1"/>
</dbReference>
<feature type="domain" description="Pyruvate phosphate dikinase AMP/ATP-binding" evidence="2">
    <location>
        <begin position="283"/>
        <end position="365"/>
    </location>
</feature>
<evidence type="ECO:0000313" key="3">
    <source>
        <dbReference type="EMBL" id="WUQ18084.1"/>
    </source>
</evidence>
<dbReference type="InterPro" id="IPR002192">
    <property type="entry name" value="PPDK_AMP/ATP-bd"/>
</dbReference>
<gene>
    <name evidence="3" type="ORF">OG517_32910</name>
</gene>
<keyword evidence="4" id="KW-1185">Reference proteome</keyword>
<dbReference type="Gene3D" id="3.30.1490.20">
    <property type="entry name" value="ATP-grasp fold, A domain"/>
    <property type="match status" value="1"/>
</dbReference>